<feature type="region of interest" description="Disordered" evidence="1">
    <location>
        <begin position="147"/>
        <end position="169"/>
    </location>
</feature>
<comment type="caution">
    <text evidence="3">The sequence shown here is derived from an EMBL/GenBank/DDBJ whole genome shotgun (WGS) entry which is preliminary data.</text>
</comment>
<feature type="domain" description="Prokaryotic-type class I peptide chain release factors" evidence="2">
    <location>
        <begin position="451"/>
        <end position="467"/>
    </location>
</feature>
<name>A0A388MF20_CHABU</name>
<feature type="region of interest" description="Disordered" evidence="1">
    <location>
        <begin position="550"/>
        <end position="576"/>
    </location>
</feature>
<evidence type="ECO:0000313" key="4">
    <source>
        <dbReference type="Proteomes" id="UP000265515"/>
    </source>
</evidence>
<dbReference type="Gramene" id="GBG93151">
    <property type="protein sequence ID" value="GBG93151"/>
    <property type="gene ID" value="CBR_g59652"/>
</dbReference>
<dbReference type="NCBIfam" id="NF006718">
    <property type="entry name" value="PRK09256.1"/>
    <property type="match status" value="1"/>
</dbReference>
<dbReference type="PROSITE" id="PS00745">
    <property type="entry name" value="RF_PROK_I"/>
    <property type="match status" value="1"/>
</dbReference>
<dbReference type="AlphaFoldDB" id="A0A388MF20"/>
<dbReference type="Proteomes" id="UP000265515">
    <property type="component" value="Unassembled WGS sequence"/>
</dbReference>
<protein>
    <recommendedName>
        <fullName evidence="2">Prokaryotic-type class I peptide chain release factors domain-containing protein</fullName>
    </recommendedName>
</protein>
<feature type="compositionally biased region" description="Pro residues" evidence="1">
    <location>
        <begin position="214"/>
        <end position="227"/>
    </location>
</feature>
<dbReference type="EMBL" id="BFEA01001266">
    <property type="protein sequence ID" value="GBG93151.1"/>
    <property type="molecule type" value="Genomic_DNA"/>
</dbReference>
<keyword evidence="4" id="KW-1185">Reference proteome</keyword>
<reference evidence="3 4" key="1">
    <citation type="journal article" date="2018" name="Cell">
        <title>The Chara Genome: Secondary Complexity and Implications for Plant Terrestrialization.</title>
        <authorList>
            <person name="Nishiyama T."/>
            <person name="Sakayama H."/>
            <person name="Vries J.D."/>
            <person name="Buschmann H."/>
            <person name="Saint-Marcoux D."/>
            <person name="Ullrich K.K."/>
            <person name="Haas F.B."/>
            <person name="Vanderstraeten L."/>
            <person name="Becker D."/>
            <person name="Lang D."/>
            <person name="Vosolsobe S."/>
            <person name="Rombauts S."/>
            <person name="Wilhelmsson P.K.I."/>
            <person name="Janitza P."/>
            <person name="Kern R."/>
            <person name="Heyl A."/>
            <person name="Rumpler F."/>
            <person name="Villalobos L.I.A.C."/>
            <person name="Clay J.M."/>
            <person name="Skokan R."/>
            <person name="Toyoda A."/>
            <person name="Suzuki Y."/>
            <person name="Kagoshima H."/>
            <person name="Schijlen E."/>
            <person name="Tajeshwar N."/>
            <person name="Catarino B."/>
            <person name="Hetherington A.J."/>
            <person name="Saltykova A."/>
            <person name="Bonnot C."/>
            <person name="Breuninger H."/>
            <person name="Symeonidi A."/>
            <person name="Radhakrishnan G.V."/>
            <person name="Van Nieuwerburgh F."/>
            <person name="Deforce D."/>
            <person name="Chang C."/>
            <person name="Karol K.G."/>
            <person name="Hedrich R."/>
            <person name="Ulvskov P."/>
            <person name="Glockner G."/>
            <person name="Delwiche C.F."/>
            <person name="Petrasek J."/>
            <person name="Van de Peer Y."/>
            <person name="Friml J."/>
            <person name="Beilby M."/>
            <person name="Dolan L."/>
            <person name="Kohara Y."/>
            <person name="Sugano S."/>
            <person name="Fujiyama A."/>
            <person name="Delaux P.-M."/>
            <person name="Quint M."/>
            <person name="TheiBen G."/>
            <person name="Hagemann M."/>
            <person name="Harholt J."/>
            <person name="Dunand C."/>
            <person name="Zachgo S."/>
            <person name="Langdale J."/>
            <person name="Maumus F."/>
            <person name="Straeten D.V.D."/>
            <person name="Gould S.B."/>
            <person name="Rensing S.A."/>
        </authorList>
    </citation>
    <scope>NUCLEOTIDE SEQUENCE [LARGE SCALE GENOMIC DNA]</scope>
    <source>
        <strain evidence="3 4">S276</strain>
    </source>
</reference>
<evidence type="ECO:0000259" key="2">
    <source>
        <dbReference type="PROSITE" id="PS00745"/>
    </source>
</evidence>
<feature type="region of interest" description="Disordered" evidence="1">
    <location>
        <begin position="185"/>
        <end position="247"/>
    </location>
</feature>
<dbReference type="InterPro" id="IPR000352">
    <property type="entry name" value="Pep_chain_release_fac_I"/>
</dbReference>
<dbReference type="GO" id="GO:0003747">
    <property type="term" value="F:translation release factor activity"/>
    <property type="evidence" value="ECO:0007669"/>
    <property type="project" value="InterPro"/>
</dbReference>
<feature type="region of interest" description="Disordered" evidence="1">
    <location>
        <begin position="67"/>
        <end position="87"/>
    </location>
</feature>
<feature type="compositionally biased region" description="Low complexity" evidence="1">
    <location>
        <begin position="199"/>
        <end position="213"/>
    </location>
</feature>
<proteinExistence type="predicted"/>
<dbReference type="OrthoDB" id="270639at2759"/>
<dbReference type="Gene3D" id="3.30.160.20">
    <property type="match status" value="1"/>
</dbReference>
<feature type="compositionally biased region" description="Basic residues" evidence="1">
    <location>
        <begin position="557"/>
        <end position="569"/>
    </location>
</feature>
<dbReference type="STRING" id="69332.A0A388MF20"/>
<dbReference type="SUPFAM" id="SSF110916">
    <property type="entry name" value="Peptidyl-tRNA hydrolase domain-like"/>
    <property type="match status" value="1"/>
</dbReference>
<dbReference type="FunFam" id="3.30.160.20:FF:000046">
    <property type="entry name" value="Peptidyl-tRNA hydrolase ICT1"/>
    <property type="match status" value="1"/>
</dbReference>
<organism evidence="3 4">
    <name type="scientific">Chara braunii</name>
    <name type="common">Braun's stonewort</name>
    <dbReference type="NCBI Taxonomy" id="69332"/>
    <lineage>
        <taxon>Eukaryota</taxon>
        <taxon>Viridiplantae</taxon>
        <taxon>Streptophyta</taxon>
        <taxon>Charophyceae</taxon>
        <taxon>Charales</taxon>
        <taxon>Characeae</taxon>
        <taxon>Chara</taxon>
    </lineage>
</organism>
<sequence length="576" mass="61952">MDAWRATRVSALMRRTCAAAASRCPSKCAPNASNSGELALSRSSCARQQNTSARAALRCTGAWNLPSRQDPRGMALPGSGGGCASSSSSSSSSSFAVSGASSPQQPMTFSRLAPFPPLESGGLRWSRAVISPLPAVGGTWGSDGGDCIGEPAAAARPPRSFGQPSSARSKDCKCSLARSVSGMPAHWNTSWSKSGRAWSSTVSQSTSGSRSRSPPLPPPPRPSPGRPSAPEGGVPPVQTRRPNSRLERPRILTKEFVGLDPWAHLYYRRYVSFRRAAVYGCRGGGCAGPFVRGWGGGARGLNGVLLKDRLRFSMRYRVRFFSSLTDASSCSPREEYRAEGGRCAIPAAALGCRGGGGDAGTPIMRGWGGGGGWGSSAVPLLADRLRFSTRCYRVRRLFSSSTHASSYSYAEEYFGDGGHSAISPEMVVEQGEAEEVLPRISEEMVEIKFARSGGPGGQNVNKVNTKVDMRFNVMAADWLPERVKLKLMQMEKNRINKEGELVVSSTRHRNQKQNIEDALEKLQAMVDAAAYVPAEPSAEKKARIKKLAKAEKERRLADKKKRSAKKADRRNKGSWD</sequence>
<gene>
    <name evidence="3" type="ORF">CBR_g59652</name>
</gene>
<dbReference type="PANTHER" id="PTHR47352">
    <property type="entry name" value="CLASS I PEPTIDE CHAIN RELEASE FACTOR"/>
    <property type="match status" value="1"/>
</dbReference>
<dbReference type="PANTHER" id="PTHR47352:SF1">
    <property type="entry name" value="CLASS I PEPTIDE CHAIN RELEASE FACTOR"/>
    <property type="match status" value="1"/>
</dbReference>
<accession>A0A388MF20</accession>
<dbReference type="Pfam" id="PF00472">
    <property type="entry name" value="RF-1"/>
    <property type="match status" value="1"/>
</dbReference>
<evidence type="ECO:0000313" key="3">
    <source>
        <dbReference type="EMBL" id="GBG93151.1"/>
    </source>
</evidence>
<evidence type="ECO:0000256" key="1">
    <source>
        <dbReference type="SAM" id="MobiDB-lite"/>
    </source>
</evidence>